<protein>
    <submittedName>
        <fullName evidence="1">Uncharacterized protein</fullName>
    </submittedName>
</protein>
<proteinExistence type="predicted"/>
<accession>A0A9P0E3Z0</accession>
<dbReference type="AlphaFoldDB" id="A0A9P0E3Z0"/>
<sequence>MPIAATMLSDMDQLPTIKLGNYTL</sequence>
<dbReference type="EMBL" id="OU898278">
    <property type="protein sequence ID" value="CAH1276787.1"/>
    <property type="molecule type" value="Genomic_DNA"/>
</dbReference>
<feature type="non-terminal residue" evidence="1">
    <location>
        <position position="24"/>
    </location>
</feature>
<evidence type="ECO:0000313" key="2">
    <source>
        <dbReference type="Proteomes" id="UP001153709"/>
    </source>
</evidence>
<organism evidence="1 2">
    <name type="scientific">Diabrotica balteata</name>
    <name type="common">Banded cucumber beetle</name>
    <dbReference type="NCBI Taxonomy" id="107213"/>
    <lineage>
        <taxon>Eukaryota</taxon>
        <taxon>Metazoa</taxon>
        <taxon>Ecdysozoa</taxon>
        <taxon>Arthropoda</taxon>
        <taxon>Hexapoda</taxon>
        <taxon>Insecta</taxon>
        <taxon>Pterygota</taxon>
        <taxon>Neoptera</taxon>
        <taxon>Endopterygota</taxon>
        <taxon>Coleoptera</taxon>
        <taxon>Polyphaga</taxon>
        <taxon>Cucujiformia</taxon>
        <taxon>Chrysomeloidea</taxon>
        <taxon>Chrysomelidae</taxon>
        <taxon>Galerucinae</taxon>
        <taxon>Diabroticina</taxon>
        <taxon>Diabroticites</taxon>
        <taxon>Diabrotica</taxon>
    </lineage>
</organism>
<keyword evidence="2" id="KW-1185">Reference proteome</keyword>
<name>A0A9P0E3Z0_DIABA</name>
<gene>
    <name evidence="1" type="ORF">DIABBA_LOCUS5912</name>
</gene>
<dbReference type="OrthoDB" id="75724at2759"/>
<reference evidence="1" key="1">
    <citation type="submission" date="2022-01" db="EMBL/GenBank/DDBJ databases">
        <authorList>
            <person name="King R."/>
        </authorList>
    </citation>
    <scope>NUCLEOTIDE SEQUENCE</scope>
</reference>
<dbReference type="Proteomes" id="UP001153709">
    <property type="component" value="Chromosome 3"/>
</dbReference>
<evidence type="ECO:0000313" key="1">
    <source>
        <dbReference type="EMBL" id="CAH1276787.1"/>
    </source>
</evidence>